<protein>
    <recommendedName>
        <fullName evidence="5">Transglycosylase SLT domain-containing protein</fullName>
    </recommendedName>
</protein>
<dbReference type="PANTHER" id="PTHR30163:SF8">
    <property type="entry name" value="LYTIC MUREIN TRANSGLYCOSYLASE"/>
    <property type="match status" value="1"/>
</dbReference>
<feature type="region of interest" description="Disordered" evidence="1">
    <location>
        <begin position="68"/>
        <end position="100"/>
    </location>
</feature>
<feature type="transmembrane region" description="Helical" evidence="2">
    <location>
        <begin position="34"/>
        <end position="59"/>
    </location>
</feature>
<reference evidence="4" key="1">
    <citation type="journal article" date="2019" name="Int. J. Syst. Evol. Microbiol.">
        <title>The Global Catalogue of Microorganisms (GCM) 10K type strain sequencing project: providing services to taxonomists for standard genome sequencing and annotation.</title>
        <authorList>
            <consortium name="The Broad Institute Genomics Platform"/>
            <consortium name="The Broad Institute Genome Sequencing Center for Infectious Disease"/>
            <person name="Wu L."/>
            <person name="Ma J."/>
        </authorList>
    </citation>
    <scope>NUCLEOTIDE SEQUENCE [LARGE SCALE GENOMIC DNA]</scope>
    <source>
        <strain evidence="4">JCM 15577</strain>
    </source>
</reference>
<evidence type="ECO:0000313" key="4">
    <source>
        <dbReference type="Proteomes" id="UP001501690"/>
    </source>
</evidence>
<evidence type="ECO:0008006" key="5">
    <source>
        <dbReference type="Google" id="ProtNLM"/>
    </source>
</evidence>
<dbReference type="InterPro" id="IPR043426">
    <property type="entry name" value="MltB-like"/>
</dbReference>
<evidence type="ECO:0000256" key="2">
    <source>
        <dbReference type="SAM" id="Phobius"/>
    </source>
</evidence>
<dbReference type="InterPro" id="IPR023346">
    <property type="entry name" value="Lysozyme-like_dom_sf"/>
</dbReference>
<evidence type="ECO:0000313" key="3">
    <source>
        <dbReference type="EMBL" id="GAA1695763.1"/>
    </source>
</evidence>
<dbReference type="SUPFAM" id="SSF53955">
    <property type="entry name" value="Lysozyme-like"/>
    <property type="match status" value="1"/>
</dbReference>
<name>A0ABP4TY27_9MICO</name>
<keyword evidence="2" id="KW-0472">Membrane</keyword>
<dbReference type="Proteomes" id="UP001501690">
    <property type="component" value="Unassembled WGS sequence"/>
</dbReference>
<sequence length="289" mass="29287">MNSADPHDGSAFDELLAEAAVEPDAPRPARTSRWLLPTITASFAVIGGVVVIAGIALFLHPTDTAVSSSPGGSVAGSSTASPAATPATQPTSTPTFDIPPTGISTLADAGWVSEVAAAGRIPERALAAYAGAAILLAETRPTCNIGWNTLAAIGFVETEHGTMNGATLNEDGTVAPAIVGIALDGNGTLAVPDTDNGTVDGDAVWDRAVGPMQFTPRTWALEGIDGNGDGVIDINQIDDAALSAGTHLCNVGGNLSVASNWISAIHAYNPSVEYNNRVAEAANYYASLP</sequence>
<accession>A0ABP4TY27</accession>
<keyword evidence="2" id="KW-1133">Transmembrane helix</keyword>
<keyword evidence="2" id="KW-0812">Transmembrane</keyword>
<dbReference type="RefSeq" id="WP_344070274.1">
    <property type="nucleotide sequence ID" value="NZ_BAAAPL010000001.1"/>
</dbReference>
<dbReference type="CDD" id="cd13399">
    <property type="entry name" value="Slt35-like"/>
    <property type="match status" value="1"/>
</dbReference>
<comment type="caution">
    <text evidence="3">The sequence shown here is derived from an EMBL/GenBank/DDBJ whole genome shotgun (WGS) entry which is preliminary data.</text>
</comment>
<feature type="compositionally biased region" description="Low complexity" evidence="1">
    <location>
        <begin position="68"/>
        <end position="95"/>
    </location>
</feature>
<proteinExistence type="predicted"/>
<evidence type="ECO:0000256" key="1">
    <source>
        <dbReference type="SAM" id="MobiDB-lite"/>
    </source>
</evidence>
<keyword evidence="4" id="KW-1185">Reference proteome</keyword>
<organism evidence="3 4">
    <name type="scientific">Microbacterium sediminicola</name>
    <dbReference type="NCBI Taxonomy" id="415210"/>
    <lineage>
        <taxon>Bacteria</taxon>
        <taxon>Bacillati</taxon>
        <taxon>Actinomycetota</taxon>
        <taxon>Actinomycetes</taxon>
        <taxon>Micrococcales</taxon>
        <taxon>Microbacteriaceae</taxon>
        <taxon>Microbacterium</taxon>
    </lineage>
</organism>
<dbReference type="EMBL" id="BAAAPL010000001">
    <property type="protein sequence ID" value="GAA1695763.1"/>
    <property type="molecule type" value="Genomic_DNA"/>
</dbReference>
<gene>
    <name evidence="3" type="ORF">GCM10009808_11240</name>
</gene>
<dbReference type="PANTHER" id="PTHR30163">
    <property type="entry name" value="MEMBRANE-BOUND LYTIC MUREIN TRANSGLYCOSYLASE B"/>
    <property type="match status" value="1"/>
</dbReference>